<name>A0A1D2VLF6_9ASCO</name>
<dbReference type="Proteomes" id="UP000095038">
    <property type="component" value="Unassembled WGS sequence"/>
</dbReference>
<dbReference type="FunCoup" id="A0A1D2VLF6">
    <property type="interactions" value="501"/>
</dbReference>
<evidence type="ECO:0000313" key="3">
    <source>
        <dbReference type="Proteomes" id="UP000095038"/>
    </source>
</evidence>
<dbReference type="AlphaFoldDB" id="A0A1D2VLF6"/>
<dbReference type="GeneID" id="30965387"/>
<dbReference type="STRING" id="1344418.A0A1D2VLF6"/>
<dbReference type="InParanoid" id="A0A1D2VLF6"/>
<dbReference type="CDD" id="cd07361">
    <property type="entry name" value="MEMO_like"/>
    <property type="match status" value="1"/>
</dbReference>
<sequence>MPLVRPASHAGSWYIGSGSRLNAQLDKFLASTAFDQSTIGARVIIGPHAGYTYSGSTLAEAYKSWDTSKVKRIFILGPSHYVYFKNYVLTTKFDYYETPMGNLPVDTEIIDQLTLNESSSKIIRKMSFENDEEEHSFELHAPYIYKMAKDLPQGIPKIIPIMVCSLDDSTELKIAKILSKYISDEETSFIISSDFCHWGSRFDYTIYSPTKSLKNLKELSTRNYLSYLEPSIPIYKSIEFLDREAMKVLSKGAYNDWKQYIKLTGNTICGQKPIAIILKAIENYKSANKISLNSKGPLFNFLGYRQSSHVRSFSDSSVSYASAYAII</sequence>
<protein>
    <submittedName>
        <fullName evidence="2">UPF0103-domain-containing protein</fullName>
    </submittedName>
</protein>
<gene>
    <name evidence="2" type="ORF">ASCRUDRAFT_7016</name>
</gene>
<comment type="similarity">
    <text evidence="1">Belongs to the MEMO1 family.</text>
</comment>
<dbReference type="GO" id="GO:0005634">
    <property type="term" value="C:nucleus"/>
    <property type="evidence" value="ECO:0007669"/>
    <property type="project" value="EnsemblFungi"/>
</dbReference>
<dbReference type="InterPro" id="IPR002737">
    <property type="entry name" value="MEMO1_fam"/>
</dbReference>
<evidence type="ECO:0000256" key="1">
    <source>
        <dbReference type="ARBA" id="ARBA00006315"/>
    </source>
</evidence>
<dbReference type="EMBL" id="KV454477">
    <property type="protein sequence ID" value="ODV62439.1"/>
    <property type="molecule type" value="Genomic_DNA"/>
</dbReference>
<dbReference type="PANTHER" id="PTHR11060">
    <property type="entry name" value="PROTEIN MEMO1"/>
    <property type="match status" value="1"/>
</dbReference>
<dbReference type="OrthoDB" id="417112at2759"/>
<proteinExistence type="inferred from homology"/>
<dbReference type="HAMAP" id="MF_00055">
    <property type="entry name" value="MEMO1"/>
    <property type="match status" value="1"/>
</dbReference>
<dbReference type="GO" id="GO:0005737">
    <property type="term" value="C:cytoplasm"/>
    <property type="evidence" value="ECO:0007669"/>
    <property type="project" value="EnsemblFungi"/>
</dbReference>
<dbReference type="Pfam" id="PF01875">
    <property type="entry name" value="Memo"/>
    <property type="match status" value="1"/>
</dbReference>
<dbReference type="RefSeq" id="XP_020048746.1">
    <property type="nucleotide sequence ID" value="XM_020191751.1"/>
</dbReference>
<reference evidence="3" key="1">
    <citation type="submission" date="2016-05" db="EMBL/GenBank/DDBJ databases">
        <title>Comparative genomics of biotechnologically important yeasts.</title>
        <authorList>
            <consortium name="DOE Joint Genome Institute"/>
            <person name="Riley R."/>
            <person name="Haridas S."/>
            <person name="Wolfe K.H."/>
            <person name="Lopes M.R."/>
            <person name="Hittinger C.T."/>
            <person name="Goker M."/>
            <person name="Salamov A."/>
            <person name="Wisecaver J."/>
            <person name="Long T.M."/>
            <person name="Aerts A.L."/>
            <person name="Barry K."/>
            <person name="Choi C."/>
            <person name="Clum A."/>
            <person name="Coughlan A.Y."/>
            <person name="Deshpande S."/>
            <person name="Douglass A.P."/>
            <person name="Hanson S.J."/>
            <person name="Klenk H.-P."/>
            <person name="Labutti K."/>
            <person name="Lapidus A."/>
            <person name="Lindquist E."/>
            <person name="Lipzen A."/>
            <person name="Meier-Kolthoff J.P."/>
            <person name="Ohm R.A."/>
            <person name="Otillar R.P."/>
            <person name="Pangilinan J."/>
            <person name="Peng Y."/>
            <person name="Rokas A."/>
            <person name="Rosa C.A."/>
            <person name="Scheuner C."/>
            <person name="Sibirny A.A."/>
            <person name="Slot J.C."/>
            <person name="Stielow J.B."/>
            <person name="Sun H."/>
            <person name="Kurtzman C.P."/>
            <person name="Blackwell M."/>
            <person name="Grigoriev I.V."/>
            <person name="Jeffries T.W."/>
        </authorList>
    </citation>
    <scope>NUCLEOTIDE SEQUENCE [LARGE SCALE GENOMIC DNA]</scope>
    <source>
        <strain evidence="3">DSM 1968</strain>
    </source>
</reference>
<accession>A0A1D2VLF6</accession>
<dbReference type="PANTHER" id="PTHR11060:SF0">
    <property type="entry name" value="PROTEIN MEMO1"/>
    <property type="match status" value="1"/>
</dbReference>
<dbReference type="Gene3D" id="3.40.830.10">
    <property type="entry name" value="LigB-like"/>
    <property type="match status" value="1"/>
</dbReference>
<organism evidence="2 3">
    <name type="scientific">Ascoidea rubescens DSM 1968</name>
    <dbReference type="NCBI Taxonomy" id="1344418"/>
    <lineage>
        <taxon>Eukaryota</taxon>
        <taxon>Fungi</taxon>
        <taxon>Dikarya</taxon>
        <taxon>Ascomycota</taxon>
        <taxon>Saccharomycotina</taxon>
        <taxon>Saccharomycetes</taxon>
        <taxon>Ascoideaceae</taxon>
        <taxon>Ascoidea</taxon>
    </lineage>
</organism>
<keyword evidence="3" id="KW-1185">Reference proteome</keyword>
<evidence type="ECO:0000313" key="2">
    <source>
        <dbReference type="EMBL" id="ODV62439.1"/>
    </source>
</evidence>
<dbReference type="NCBIfam" id="TIGR04336">
    <property type="entry name" value="AmmeMemoSam_B"/>
    <property type="match status" value="1"/>
</dbReference>